<protein>
    <submittedName>
        <fullName evidence="2">Uncharacterized protein</fullName>
    </submittedName>
</protein>
<proteinExistence type="predicted"/>
<evidence type="ECO:0000313" key="3">
    <source>
        <dbReference type="Proteomes" id="UP001583186"/>
    </source>
</evidence>
<evidence type="ECO:0000256" key="1">
    <source>
        <dbReference type="SAM" id="MobiDB-lite"/>
    </source>
</evidence>
<sequence>MTGDWSEALQKIKNNEIEVDSRLNQCVKQEHLSALQKNAIKADETSDQLGDIHKTIETFIAEQKARMATKVDDQLRDSLRIVDPKDDMTTIEKQKDKLFEGSCKWILDNQMFKDFTSDTYIAGTDPGSRDVDNKTVTQVPPQKDQKPYFQ</sequence>
<gene>
    <name evidence="2" type="ORF">Sste5346_003645</name>
</gene>
<dbReference type="EMBL" id="JAWCUI010000016">
    <property type="protein sequence ID" value="KAL1898239.1"/>
    <property type="molecule type" value="Genomic_DNA"/>
</dbReference>
<feature type="region of interest" description="Disordered" evidence="1">
    <location>
        <begin position="122"/>
        <end position="150"/>
    </location>
</feature>
<accession>A0ABR3ZD50</accession>
<dbReference type="Proteomes" id="UP001583186">
    <property type="component" value="Unassembled WGS sequence"/>
</dbReference>
<evidence type="ECO:0000313" key="2">
    <source>
        <dbReference type="EMBL" id="KAL1898239.1"/>
    </source>
</evidence>
<name>A0ABR3ZD50_9PEZI</name>
<comment type="caution">
    <text evidence="2">The sequence shown here is derived from an EMBL/GenBank/DDBJ whole genome shotgun (WGS) entry which is preliminary data.</text>
</comment>
<reference evidence="2 3" key="1">
    <citation type="journal article" date="2024" name="IMA Fungus">
        <title>IMA Genome - F19 : A genome assembly and annotation guide to empower mycologists, including annotated draft genome sequences of Ceratocystis pirilliformis, Diaporthe australafricana, Fusarium ophioides, Paecilomyces lecythidis, and Sporothrix stenoceras.</title>
        <authorList>
            <person name="Aylward J."/>
            <person name="Wilson A.M."/>
            <person name="Visagie C.M."/>
            <person name="Spraker J."/>
            <person name="Barnes I."/>
            <person name="Buitendag C."/>
            <person name="Ceriani C."/>
            <person name="Del Mar Angel L."/>
            <person name="du Plessis D."/>
            <person name="Fuchs T."/>
            <person name="Gasser K."/>
            <person name="Kramer D."/>
            <person name="Li W."/>
            <person name="Munsamy K."/>
            <person name="Piso A."/>
            <person name="Price J.L."/>
            <person name="Sonnekus B."/>
            <person name="Thomas C."/>
            <person name="van der Nest A."/>
            <person name="van Dijk A."/>
            <person name="van Heerden A."/>
            <person name="van Vuuren N."/>
            <person name="Yilmaz N."/>
            <person name="Duong T.A."/>
            <person name="van der Merwe N.A."/>
            <person name="Wingfield M.J."/>
            <person name="Wingfield B.D."/>
        </authorList>
    </citation>
    <scope>NUCLEOTIDE SEQUENCE [LARGE SCALE GENOMIC DNA]</scope>
    <source>
        <strain evidence="2 3">CMW 5346</strain>
    </source>
</reference>
<organism evidence="2 3">
    <name type="scientific">Sporothrix stenoceras</name>
    <dbReference type="NCBI Taxonomy" id="5173"/>
    <lineage>
        <taxon>Eukaryota</taxon>
        <taxon>Fungi</taxon>
        <taxon>Dikarya</taxon>
        <taxon>Ascomycota</taxon>
        <taxon>Pezizomycotina</taxon>
        <taxon>Sordariomycetes</taxon>
        <taxon>Sordariomycetidae</taxon>
        <taxon>Ophiostomatales</taxon>
        <taxon>Ophiostomataceae</taxon>
        <taxon>Sporothrix</taxon>
    </lineage>
</organism>
<keyword evidence="3" id="KW-1185">Reference proteome</keyword>